<proteinExistence type="predicted"/>
<organism evidence="2 3">
    <name type="scientific">Effrenium voratum</name>
    <dbReference type="NCBI Taxonomy" id="2562239"/>
    <lineage>
        <taxon>Eukaryota</taxon>
        <taxon>Sar</taxon>
        <taxon>Alveolata</taxon>
        <taxon>Dinophyceae</taxon>
        <taxon>Suessiales</taxon>
        <taxon>Symbiodiniaceae</taxon>
        <taxon>Effrenium</taxon>
    </lineage>
</organism>
<name>A0AA36N0N2_9DINO</name>
<evidence type="ECO:0000313" key="2">
    <source>
        <dbReference type="EMBL" id="CAJ1390306.1"/>
    </source>
</evidence>
<dbReference type="Proteomes" id="UP001178507">
    <property type="component" value="Unassembled WGS sequence"/>
</dbReference>
<feature type="chain" id="PRO_5041306527" evidence="1">
    <location>
        <begin position="17"/>
        <end position="232"/>
    </location>
</feature>
<reference evidence="2" key="1">
    <citation type="submission" date="2023-08" db="EMBL/GenBank/DDBJ databases">
        <authorList>
            <person name="Chen Y."/>
            <person name="Shah S."/>
            <person name="Dougan E. K."/>
            <person name="Thang M."/>
            <person name="Chan C."/>
        </authorList>
    </citation>
    <scope>NUCLEOTIDE SEQUENCE</scope>
</reference>
<accession>A0AA36N0N2</accession>
<evidence type="ECO:0000313" key="3">
    <source>
        <dbReference type="Proteomes" id="UP001178507"/>
    </source>
</evidence>
<protein>
    <submittedName>
        <fullName evidence="2">Uncharacterized protein</fullName>
    </submittedName>
</protein>
<keyword evidence="1" id="KW-0732">Signal</keyword>
<dbReference type="EMBL" id="CAUJNA010002048">
    <property type="protein sequence ID" value="CAJ1390306.1"/>
    <property type="molecule type" value="Genomic_DNA"/>
</dbReference>
<evidence type="ECO:0000256" key="1">
    <source>
        <dbReference type="SAM" id="SignalP"/>
    </source>
</evidence>
<feature type="signal peptide" evidence="1">
    <location>
        <begin position="1"/>
        <end position="16"/>
    </location>
</feature>
<comment type="caution">
    <text evidence="2">The sequence shown here is derived from an EMBL/GenBank/DDBJ whole genome shotgun (WGS) entry which is preliminary data.</text>
</comment>
<keyword evidence="3" id="KW-1185">Reference proteome</keyword>
<sequence length="232" mass="25472">MMFSLFLGASLAAASRQGVKLQAKTMTASEALELGFISVFDNDNATDSFAEVRQHMPELVQGRHAKCPEVQIYATTDGACDPKNLVVITCISANNIPSYWAWSDTVNPLVKFWVNSEDNKANTVGYHNNENPNYHFGCPFIYEGALNFDGKVMQVDALIELTIGEFAAGGSINIDTAFLSEHDRNGDGVFELVVNLFKNGAQISKNSQASTVHFKFQLIKAEGYRWCASKLG</sequence>
<gene>
    <name evidence="2" type="ORF">EVOR1521_LOCUS15776</name>
</gene>
<dbReference type="AlphaFoldDB" id="A0AA36N0N2"/>